<evidence type="ECO:0000313" key="2">
    <source>
        <dbReference type="EMBL" id="ACV10413.1"/>
    </source>
</evidence>
<dbReference type="EMBL" id="CP001687">
    <property type="protein sequence ID" value="ACV10413.1"/>
    <property type="molecule type" value="Genomic_DNA"/>
</dbReference>
<dbReference type="Proteomes" id="UP000002071">
    <property type="component" value="Chromosome"/>
</dbReference>
<accession>C7NPW6</accession>
<dbReference type="GeneID" id="8382487"/>
<dbReference type="KEGG" id="hut:Huta_0225"/>
<evidence type="ECO:0000256" key="1">
    <source>
        <dbReference type="SAM" id="Phobius"/>
    </source>
</evidence>
<dbReference type="AlphaFoldDB" id="C7NPW6"/>
<name>C7NPW6_HALUD</name>
<dbReference type="HOGENOM" id="CLU_209473_0_0_2"/>
<sequence>MTTDSLRTRGGFALLVVSAAIILLIGVTDLIPPLAAGIAALGLAAGTLLVGTAGEGRPV</sequence>
<protein>
    <submittedName>
        <fullName evidence="2">Uncharacterized protein</fullName>
    </submittedName>
</protein>
<proteinExistence type="predicted"/>
<keyword evidence="3" id="KW-1185">Reference proteome</keyword>
<keyword evidence="1" id="KW-1133">Transmembrane helix</keyword>
<reference evidence="2 3" key="1">
    <citation type="journal article" date="2009" name="Stand. Genomic Sci.">
        <title>Complete genome sequence of Halorhabdus utahensis type strain (AX-2).</title>
        <authorList>
            <person name="Anderson I."/>
            <person name="Tindall B.J."/>
            <person name="Pomrenke H."/>
            <person name="Goker M."/>
            <person name="Lapidus A."/>
            <person name="Nolan M."/>
            <person name="Copeland A."/>
            <person name="Glavina Del Rio T."/>
            <person name="Chen F."/>
            <person name="Tice H."/>
            <person name="Cheng J.F."/>
            <person name="Lucas S."/>
            <person name="Chertkov O."/>
            <person name="Bruce D."/>
            <person name="Brettin T."/>
            <person name="Detter J.C."/>
            <person name="Han C."/>
            <person name="Goodwin L."/>
            <person name="Land M."/>
            <person name="Hauser L."/>
            <person name="Chang Y.J."/>
            <person name="Jeffries C.D."/>
            <person name="Pitluck S."/>
            <person name="Pati A."/>
            <person name="Mavromatis K."/>
            <person name="Ivanova N."/>
            <person name="Ovchinnikova G."/>
            <person name="Chen A."/>
            <person name="Palaniappan K."/>
            <person name="Chain P."/>
            <person name="Rohde M."/>
            <person name="Bristow J."/>
            <person name="Eisen J.A."/>
            <person name="Markowitz V."/>
            <person name="Hugenholtz P."/>
            <person name="Kyrpides N.C."/>
            <person name="Klenk H.P."/>
        </authorList>
    </citation>
    <scope>NUCLEOTIDE SEQUENCE [LARGE SCALE GENOMIC DNA]</scope>
    <source>
        <strain evidence="3">DSM 12940 / JCM 11049 / AX-2</strain>
    </source>
</reference>
<evidence type="ECO:0000313" key="3">
    <source>
        <dbReference type="Proteomes" id="UP000002071"/>
    </source>
</evidence>
<dbReference type="RefSeq" id="WP_012795290.1">
    <property type="nucleotide sequence ID" value="NC_013158.1"/>
</dbReference>
<organism evidence="2 3">
    <name type="scientific">Halorhabdus utahensis (strain DSM 12940 / JCM 11049 / AX-2)</name>
    <dbReference type="NCBI Taxonomy" id="519442"/>
    <lineage>
        <taxon>Archaea</taxon>
        <taxon>Methanobacteriati</taxon>
        <taxon>Methanobacteriota</taxon>
        <taxon>Stenosarchaea group</taxon>
        <taxon>Halobacteria</taxon>
        <taxon>Halobacteriales</taxon>
        <taxon>Haloarculaceae</taxon>
        <taxon>Halorhabdus</taxon>
    </lineage>
</organism>
<keyword evidence="1" id="KW-0472">Membrane</keyword>
<gene>
    <name evidence="2" type="ordered locus">Huta_0225</name>
</gene>
<keyword evidence="1" id="KW-0812">Transmembrane</keyword>
<dbReference type="eggNOG" id="arCOG15198">
    <property type="taxonomic scope" value="Archaea"/>
</dbReference>
<feature type="transmembrane region" description="Helical" evidence="1">
    <location>
        <begin position="12"/>
        <end position="28"/>
    </location>
</feature>
<feature type="transmembrane region" description="Helical" evidence="1">
    <location>
        <begin position="34"/>
        <end position="54"/>
    </location>
</feature>